<dbReference type="InterPro" id="IPR009081">
    <property type="entry name" value="PP-bd_ACP"/>
</dbReference>
<dbReference type="PANTHER" id="PTHR20863">
    <property type="entry name" value="ACYL CARRIER PROTEIN"/>
    <property type="match status" value="1"/>
</dbReference>
<protein>
    <recommendedName>
        <fullName evidence="3">Carrier domain-containing protein</fullName>
    </recommendedName>
</protein>
<comment type="caution">
    <text evidence="4">The sequence shown here is derived from an EMBL/GenBank/DDBJ whole genome shotgun (WGS) entry which is preliminary data.</text>
</comment>
<dbReference type="EMBL" id="NIAY01000163">
    <property type="protein sequence ID" value="PAB25849.1"/>
    <property type="molecule type" value="Genomic_DNA"/>
</dbReference>
<evidence type="ECO:0000259" key="3">
    <source>
        <dbReference type="PROSITE" id="PS50075"/>
    </source>
</evidence>
<dbReference type="InterPro" id="IPR036736">
    <property type="entry name" value="ACP-like_sf"/>
</dbReference>
<evidence type="ECO:0000313" key="4">
    <source>
        <dbReference type="EMBL" id="PAB25849.1"/>
    </source>
</evidence>
<sequence length="53" mass="6100">MFGDSLSLGADSLDSVEFIMRIENAFNIEIQEEEIKQFRTVQNIVDYVSKSKN</sequence>
<dbReference type="PROSITE" id="PS50075">
    <property type="entry name" value="CARRIER"/>
    <property type="match status" value="1"/>
</dbReference>
<dbReference type="SUPFAM" id="SSF47336">
    <property type="entry name" value="ACP-like"/>
    <property type="match status" value="1"/>
</dbReference>
<dbReference type="GO" id="GO:0016020">
    <property type="term" value="C:membrane"/>
    <property type="evidence" value="ECO:0007669"/>
    <property type="project" value="GOC"/>
</dbReference>
<dbReference type="Gene3D" id="1.10.1200.10">
    <property type="entry name" value="ACP-like"/>
    <property type="match status" value="1"/>
</dbReference>
<dbReference type="InterPro" id="IPR003231">
    <property type="entry name" value="ACP"/>
</dbReference>
<evidence type="ECO:0000313" key="5">
    <source>
        <dbReference type="Proteomes" id="UP000216306"/>
    </source>
</evidence>
<evidence type="ECO:0000256" key="1">
    <source>
        <dbReference type="ARBA" id="ARBA00022450"/>
    </source>
</evidence>
<accession>A0AB73QH41</accession>
<dbReference type="GO" id="GO:0000036">
    <property type="term" value="F:acyl carrier activity"/>
    <property type="evidence" value="ECO:0007669"/>
    <property type="project" value="TreeGrafter"/>
</dbReference>
<dbReference type="Pfam" id="PF00550">
    <property type="entry name" value="PP-binding"/>
    <property type="match status" value="1"/>
</dbReference>
<proteinExistence type="predicted"/>
<dbReference type="AlphaFoldDB" id="A0AB73QH41"/>
<organism evidence="4 5">
    <name type="scientific">Pseudomonas savastanoi pv. nerii</name>
    <dbReference type="NCBI Taxonomy" id="360921"/>
    <lineage>
        <taxon>Bacteria</taxon>
        <taxon>Pseudomonadati</taxon>
        <taxon>Pseudomonadota</taxon>
        <taxon>Gammaproteobacteria</taxon>
        <taxon>Pseudomonadales</taxon>
        <taxon>Pseudomonadaceae</taxon>
        <taxon>Pseudomonas</taxon>
    </lineage>
</organism>
<dbReference type="PANTHER" id="PTHR20863:SF76">
    <property type="entry name" value="CARRIER DOMAIN-CONTAINING PROTEIN"/>
    <property type="match status" value="1"/>
</dbReference>
<dbReference type="GO" id="GO:0005829">
    <property type="term" value="C:cytosol"/>
    <property type="evidence" value="ECO:0007669"/>
    <property type="project" value="TreeGrafter"/>
</dbReference>
<gene>
    <name evidence="4" type="ORF">CC205_25800</name>
</gene>
<evidence type="ECO:0000256" key="2">
    <source>
        <dbReference type="ARBA" id="ARBA00022553"/>
    </source>
</evidence>
<dbReference type="GO" id="GO:0009245">
    <property type="term" value="P:lipid A biosynthetic process"/>
    <property type="evidence" value="ECO:0007669"/>
    <property type="project" value="TreeGrafter"/>
</dbReference>
<dbReference type="Proteomes" id="UP000216306">
    <property type="component" value="Unassembled WGS sequence"/>
</dbReference>
<keyword evidence="1" id="KW-0596">Phosphopantetheine</keyword>
<dbReference type="GO" id="GO:0000035">
    <property type="term" value="F:acyl binding"/>
    <property type="evidence" value="ECO:0007669"/>
    <property type="project" value="TreeGrafter"/>
</dbReference>
<reference evidence="4 5" key="1">
    <citation type="submission" date="2017-05" db="EMBL/GenBank/DDBJ databases">
        <title>Comparative genomic of Pseudomonas savastanoi pathovars.</title>
        <authorList>
            <person name="Pintado A."/>
            <person name="Moreno-Perez A."/>
            <person name="Caballo-Ponce E."/>
            <person name="Murillo J."/>
            <person name="Bardaji L."/>
            <person name="Cerboneschi M."/>
            <person name="Rodriguez-Palenzuela P."/>
            <person name="Ramos C."/>
            <person name="Tegli S."/>
        </authorList>
    </citation>
    <scope>NUCLEOTIDE SEQUENCE [LARGE SCALE GENOMIC DNA]</scope>
    <source>
        <strain evidence="4 5">ESC 23</strain>
    </source>
</reference>
<keyword evidence="2" id="KW-0597">Phosphoprotein</keyword>
<name>A0AB73QH41_PSESS</name>
<dbReference type="RefSeq" id="WP_095205604.1">
    <property type="nucleotide sequence ID" value="NZ_NIAY01000163.1"/>
</dbReference>
<feature type="domain" description="Carrier" evidence="3">
    <location>
        <begin position="1"/>
        <end position="52"/>
    </location>
</feature>